<feature type="binding site" evidence="9">
    <location>
        <begin position="11"/>
        <end position="18"/>
    </location>
    <ligand>
        <name>ATP</name>
        <dbReference type="ChEBI" id="CHEBI:30616"/>
    </ligand>
</feature>
<organism evidence="12 13">
    <name type="scientific">Halococcus thailandensis JCM 13552</name>
    <dbReference type="NCBI Taxonomy" id="1227457"/>
    <lineage>
        <taxon>Archaea</taxon>
        <taxon>Methanobacteriati</taxon>
        <taxon>Methanobacteriota</taxon>
        <taxon>Stenosarchaea group</taxon>
        <taxon>Halobacteria</taxon>
        <taxon>Halobacteriales</taxon>
        <taxon>Halococcaceae</taxon>
        <taxon>Halococcus</taxon>
    </lineage>
</organism>
<evidence type="ECO:0000256" key="8">
    <source>
        <dbReference type="ARBA" id="ARBA00048988"/>
    </source>
</evidence>
<dbReference type="Pfam" id="PF13361">
    <property type="entry name" value="UvrD_C"/>
    <property type="match status" value="1"/>
</dbReference>
<reference evidence="12 13" key="1">
    <citation type="journal article" date="2014" name="PLoS Genet.">
        <title>Phylogenetically driven sequencing of extremely halophilic archaea reveals strategies for static and dynamic osmo-response.</title>
        <authorList>
            <person name="Becker E.A."/>
            <person name="Seitzer P.M."/>
            <person name="Tritt A."/>
            <person name="Larsen D."/>
            <person name="Krusor M."/>
            <person name="Yao A.I."/>
            <person name="Wu D."/>
            <person name="Madern D."/>
            <person name="Eisen J.A."/>
            <person name="Darling A.E."/>
            <person name="Facciotti M.T."/>
        </authorList>
    </citation>
    <scope>NUCLEOTIDE SEQUENCE [LARGE SCALE GENOMIC DNA]</scope>
    <source>
        <strain evidence="12 13">JCM 13552</strain>
    </source>
</reference>
<dbReference type="GO" id="GO:0043138">
    <property type="term" value="F:3'-5' DNA helicase activity"/>
    <property type="evidence" value="ECO:0007669"/>
    <property type="project" value="UniProtKB-EC"/>
</dbReference>
<dbReference type="EC" id="5.6.2.4" evidence="7"/>
<keyword evidence="2 9" id="KW-0378">Hydrolase</keyword>
<protein>
    <recommendedName>
        <fullName evidence="7">DNA 3'-5' helicase</fullName>
        <ecNumber evidence="7">5.6.2.4</ecNumber>
    </recommendedName>
</protein>
<dbReference type="GO" id="GO:0003677">
    <property type="term" value="F:DNA binding"/>
    <property type="evidence" value="ECO:0007669"/>
    <property type="project" value="InterPro"/>
</dbReference>
<dbReference type="GO" id="GO:0016787">
    <property type="term" value="F:hydrolase activity"/>
    <property type="evidence" value="ECO:0007669"/>
    <property type="project" value="UniProtKB-UniRule"/>
</dbReference>
<gene>
    <name evidence="12" type="ORF">C451_00280</name>
</gene>
<accession>M0NG11</accession>
<dbReference type="InterPro" id="IPR014016">
    <property type="entry name" value="UvrD-like_ATP-bd"/>
</dbReference>
<dbReference type="InterPro" id="IPR014017">
    <property type="entry name" value="DNA_helicase_UvrD-like_C"/>
</dbReference>
<comment type="caution">
    <text evidence="12">The sequence shown here is derived from an EMBL/GenBank/DDBJ whole genome shotgun (WGS) entry which is preliminary data.</text>
</comment>
<evidence type="ECO:0000256" key="4">
    <source>
        <dbReference type="ARBA" id="ARBA00022840"/>
    </source>
</evidence>
<feature type="domain" description="UvrD-like helicase ATP-binding" evidence="11">
    <location>
        <begin position="1"/>
        <end position="292"/>
    </location>
</feature>
<keyword evidence="5" id="KW-0413">Isomerase</keyword>
<evidence type="ECO:0000313" key="13">
    <source>
        <dbReference type="Proteomes" id="UP000011680"/>
    </source>
</evidence>
<dbReference type="Proteomes" id="UP000011680">
    <property type="component" value="Unassembled WGS sequence"/>
</dbReference>
<evidence type="ECO:0000256" key="2">
    <source>
        <dbReference type="ARBA" id="ARBA00022801"/>
    </source>
</evidence>
<dbReference type="GO" id="GO:0005524">
    <property type="term" value="F:ATP binding"/>
    <property type="evidence" value="ECO:0007669"/>
    <property type="project" value="UniProtKB-UniRule"/>
</dbReference>
<dbReference type="PANTHER" id="PTHR11070">
    <property type="entry name" value="UVRD / RECB / PCRA DNA HELICASE FAMILY MEMBER"/>
    <property type="match status" value="1"/>
</dbReference>
<keyword evidence="3 9" id="KW-0347">Helicase</keyword>
<dbReference type="eggNOG" id="arCOG00797">
    <property type="taxonomic scope" value="Archaea"/>
</dbReference>
<evidence type="ECO:0000256" key="6">
    <source>
        <dbReference type="ARBA" id="ARBA00034617"/>
    </source>
</evidence>
<evidence type="ECO:0000256" key="1">
    <source>
        <dbReference type="ARBA" id="ARBA00022741"/>
    </source>
</evidence>
<dbReference type="SUPFAM" id="SSF52540">
    <property type="entry name" value="P-loop containing nucleoside triphosphate hydrolases"/>
    <property type="match status" value="1"/>
</dbReference>
<feature type="region of interest" description="Disordered" evidence="10">
    <location>
        <begin position="307"/>
        <end position="327"/>
    </location>
</feature>
<sequence>MSGTHVTKLIGSPGSGKTTRLLKFAETEAEEYGTGYGELLFLTYSKSARYEATERIRDVYPNTDEEELEKRVRTVHSAALVACLVDGPLDLRDRGAPDDDGKLIIMEQEGKGLELFEFFFDSKRNCPSIRYDADTDDPIQQLEQGGASEIPLGNKLIAAYNYVRTKDWEFSDYWQTPFDLDLSESEVIEAFEKWEAFKERHDLIQHHDYQKMALDGGYAPETDVLIIDEFQDLSPLQIKLYEMWRDSGRIKRMYIAGDPHQAIYGFRGAEPMYFRREGVDEVVHHEKSWRCPSAVIDAAVPVAEPVPEHDVSRVSARTDGGSVEHVDADGPLDLSRMVFDALDEHEQIYLLARTNRQAGKIAYGLREGGVPYLDLKPHGPLRRWKQPLPMILSAIQAIDNGQHLPLPVATALLENLSPAPPRREAQQRAEDGHLSPTSRIRGHVITAGEYREWFPDVDRGRELVPQLSVKDWRRDLVEGALRSGADHHPENVRVGTIHAAKGLESPHVMLFPAYTHKQMERFENGDEAEERRLFYVAMTRASDRLDVVHSYFGGKEFPPLSAV</sequence>
<dbReference type="InterPro" id="IPR027417">
    <property type="entry name" value="P-loop_NTPase"/>
</dbReference>
<dbReference type="RefSeq" id="WP_007736407.1">
    <property type="nucleotide sequence ID" value="NZ_AOMF01000015.1"/>
</dbReference>
<dbReference type="Gene3D" id="3.40.50.300">
    <property type="entry name" value="P-loop containing nucleotide triphosphate hydrolases"/>
    <property type="match status" value="2"/>
</dbReference>
<dbReference type="PATRIC" id="fig|1227457.3.peg.47"/>
<evidence type="ECO:0000256" key="10">
    <source>
        <dbReference type="SAM" id="MobiDB-lite"/>
    </source>
</evidence>
<keyword evidence="13" id="KW-1185">Reference proteome</keyword>
<dbReference type="AlphaFoldDB" id="M0NG11"/>
<dbReference type="EMBL" id="AOMF01000015">
    <property type="protein sequence ID" value="EMA56796.1"/>
    <property type="molecule type" value="Genomic_DNA"/>
</dbReference>
<comment type="catalytic activity">
    <reaction evidence="8">
        <text>ATP + H2O = ADP + phosphate + H(+)</text>
        <dbReference type="Rhea" id="RHEA:13065"/>
        <dbReference type="ChEBI" id="CHEBI:15377"/>
        <dbReference type="ChEBI" id="CHEBI:15378"/>
        <dbReference type="ChEBI" id="CHEBI:30616"/>
        <dbReference type="ChEBI" id="CHEBI:43474"/>
        <dbReference type="ChEBI" id="CHEBI:456216"/>
        <dbReference type="EC" id="5.6.2.4"/>
    </reaction>
</comment>
<evidence type="ECO:0000256" key="3">
    <source>
        <dbReference type="ARBA" id="ARBA00022806"/>
    </source>
</evidence>
<dbReference type="STRING" id="1227457.C451_00280"/>
<evidence type="ECO:0000256" key="7">
    <source>
        <dbReference type="ARBA" id="ARBA00034808"/>
    </source>
</evidence>
<name>M0NG11_9EURY</name>
<dbReference type="Pfam" id="PF13245">
    <property type="entry name" value="AAA_19"/>
    <property type="match status" value="1"/>
</dbReference>
<evidence type="ECO:0000256" key="5">
    <source>
        <dbReference type="ARBA" id="ARBA00023235"/>
    </source>
</evidence>
<comment type="catalytic activity">
    <reaction evidence="6">
        <text>Couples ATP hydrolysis with the unwinding of duplex DNA by translocating in the 3'-5' direction.</text>
        <dbReference type="EC" id="5.6.2.4"/>
    </reaction>
</comment>
<dbReference type="InterPro" id="IPR000212">
    <property type="entry name" value="DNA_helicase_UvrD/REP"/>
</dbReference>
<evidence type="ECO:0000313" key="12">
    <source>
        <dbReference type="EMBL" id="EMA56796.1"/>
    </source>
</evidence>
<proteinExistence type="predicted"/>
<dbReference type="PANTHER" id="PTHR11070:SF2">
    <property type="entry name" value="ATP-DEPENDENT DNA HELICASE SRS2"/>
    <property type="match status" value="1"/>
</dbReference>
<evidence type="ECO:0000256" key="9">
    <source>
        <dbReference type="PROSITE-ProRule" id="PRU00560"/>
    </source>
</evidence>
<keyword evidence="1 9" id="KW-0547">Nucleotide-binding</keyword>
<keyword evidence="4 9" id="KW-0067">ATP-binding</keyword>
<dbReference type="GO" id="GO:0000725">
    <property type="term" value="P:recombinational repair"/>
    <property type="evidence" value="ECO:0007669"/>
    <property type="project" value="TreeGrafter"/>
</dbReference>
<dbReference type="PROSITE" id="PS51198">
    <property type="entry name" value="UVRD_HELICASE_ATP_BIND"/>
    <property type="match status" value="1"/>
</dbReference>
<dbReference type="OrthoDB" id="203178at2157"/>
<evidence type="ECO:0000259" key="11">
    <source>
        <dbReference type="PROSITE" id="PS51198"/>
    </source>
</evidence>